<evidence type="ECO:0000256" key="2">
    <source>
        <dbReference type="SAM" id="MobiDB-lite"/>
    </source>
</evidence>
<sequence length="263" mass="28808">MAAPAYNEAANIAAAVTEWRDYLSGHPAIRAWEIVVCNDGSTDATGAILAELRESIPQLVVVDFPVNRGAGAAIAAAIAHTRLDWVVLLDSDGQFPIANLDAFLDRLRAGEADAFSGARVRKADGLAYRWGSAASGAVSNLTHGTRYCDYNSIFKVVRGPLLRALRLESGGMNCSTELTAKVTELGHVWVEIPIEHRERGGGARGWRFWRGARDRALFVGYLGYRRWLLRRGVLRLPEVTPEALSQESREPAAKERAAKERAR</sequence>
<feature type="region of interest" description="Disordered" evidence="2">
    <location>
        <begin position="241"/>
        <end position="263"/>
    </location>
</feature>
<accession>A0ABT4SKC3</accession>
<dbReference type="Gene3D" id="3.90.550.10">
    <property type="entry name" value="Spore Coat Polysaccharide Biosynthesis Protein SpsA, Chain A"/>
    <property type="match status" value="1"/>
</dbReference>
<comment type="caution">
    <text evidence="4">The sequence shown here is derived from an EMBL/GenBank/DDBJ whole genome shotgun (WGS) entry which is preliminary data.</text>
</comment>
<evidence type="ECO:0000256" key="1">
    <source>
        <dbReference type="ARBA" id="ARBA00006739"/>
    </source>
</evidence>
<dbReference type="Proteomes" id="UP001144036">
    <property type="component" value="Unassembled WGS sequence"/>
</dbReference>
<evidence type="ECO:0000313" key="5">
    <source>
        <dbReference type="Proteomes" id="UP001144036"/>
    </source>
</evidence>
<comment type="similarity">
    <text evidence="1">Belongs to the glycosyltransferase 2 family.</text>
</comment>
<feature type="compositionally biased region" description="Basic and acidic residues" evidence="2">
    <location>
        <begin position="247"/>
        <end position="263"/>
    </location>
</feature>
<dbReference type="PANTHER" id="PTHR48090">
    <property type="entry name" value="UNDECAPRENYL-PHOSPHATE 4-DEOXY-4-FORMAMIDO-L-ARABINOSE TRANSFERASE-RELATED"/>
    <property type="match status" value="1"/>
</dbReference>
<proteinExistence type="inferred from homology"/>
<dbReference type="Pfam" id="PF00535">
    <property type="entry name" value="Glycos_transf_2"/>
    <property type="match status" value="1"/>
</dbReference>
<reference evidence="4" key="1">
    <citation type="submission" date="2022-11" db="EMBL/GenBank/DDBJ databases">
        <title>Nonomuraea corallina sp. nov., a new species of the genus Nonomuraea isolated from sea side sediment in Thai sea.</title>
        <authorList>
            <person name="Ngamcharungchit C."/>
            <person name="Matsumoto A."/>
            <person name="Suriyachadkun C."/>
            <person name="Panbangred W."/>
            <person name="Inahashi Y."/>
            <person name="Intra B."/>
        </authorList>
    </citation>
    <scope>NUCLEOTIDE SEQUENCE</scope>
    <source>
        <strain evidence="4">MCN248</strain>
    </source>
</reference>
<name>A0ABT4SKC3_9ACTN</name>
<dbReference type="InterPro" id="IPR001173">
    <property type="entry name" value="Glyco_trans_2-like"/>
</dbReference>
<dbReference type="CDD" id="cd04179">
    <property type="entry name" value="DPM_DPG-synthase_like"/>
    <property type="match status" value="1"/>
</dbReference>
<gene>
    <name evidence="4" type="ORF">OUY22_29050</name>
</gene>
<dbReference type="InterPro" id="IPR029044">
    <property type="entry name" value="Nucleotide-diphossugar_trans"/>
</dbReference>
<dbReference type="InterPro" id="IPR050256">
    <property type="entry name" value="Glycosyltransferase_2"/>
</dbReference>
<dbReference type="PANTHER" id="PTHR48090:SF7">
    <property type="entry name" value="RFBJ PROTEIN"/>
    <property type="match status" value="1"/>
</dbReference>
<dbReference type="SUPFAM" id="SSF53448">
    <property type="entry name" value="Nucleotide-diphospho-sugar transferases"/>
    <property type="match status" value="1"/>
</dbReference>
<protein>
    <submittedName>
        <fullName evidence="4">Glycosyltransferase family 2 protein</fullName>
    </submittedName>
</protein>
<feature type="domain" description="Glycosyltransferase 2-like" evidence="3">
    <location>
        <begin position="4"/>
        <end position="131"/>
    </location>
</feature>
<keyword evidence="5" id="KW-1185">Reference proteome</keyword>
<dbReference type="EMBL" id="JAPNNL010000158">
    <property type="protein sequence ID" value="MDA0637473.1"/>
    <property type="molecule type" value="Genomic_DNA"/>
</dbReference>
<evidence type="ECO:0000259" key="3">
    <source>
        <dbReference type="Pfam" id="PF00535"/>
    </source>
</evidence>
<dbReference type="RefSeq" id="WP_270158376.1">
    <property type="nucleotide sequence ID" value="NZ_JAPNNL010000158.1"/>
</dbReference>
<organism evidence="4 5">
    <name type="scientific">Nonomuraea corallina</name>
    <dbReference type="NCBI Taxonomy" id="2989783"/>
    <lineage>
        <taxon>Bacteria</taxon>
        <taxon>Bacillati</taxon>
        <taxon>Actinomycetota</taxon>
        <taxon>Actinomycetes</taxon>
        <taxon>Streptosporangiales</taxon>
        <taxon>Streptosporangiaceae</taxon>
        <taxon>Nonomuraea</taxon>
    </lineage>
</organism>
<evidence type="ECO:0000313" key="4">
    <source>
        <dbReference type="EMBL" id="MDA0637473.1"/>
    </source>
</evidence>